<dbReference type="GO" id="GO:0016491">
    <property type="term" value="F:oxidoreductase activity"/>
    <property type="evidence" value="ECO:0007669"/>
    <property type="project" value="UniProtKB-KW"/>
</dbReference>
<evidence type="ECO:0000313" key="2">
    <source>
        <dbReference type="EMBL" id="CAA9252904.1"/>
    </source>
</evidence>
<feature type="compositionally biased region" description="Basic and acidic residues" evidence="1">
    <location>
        <begin position="326"/>
        <end position="335"/>
    </location>
</feature>
<feature type="compositionally biased region" description="Low complexity" evidence="1">
    <location>
        <begin position="34"/>
        <end position="45"/>
    </location>
</feature>
<dbReference type="AlphaFoldDB" id="A0A6J4IKI3"/>
<organism evidence="2">
    <name type="scientific">uncultured Acidimicrobiales bacterium</name>
    <dbReference type="NCBI Taxonomy" id="310071"/>
    <lineage>
        <taxon>Bacteria</taxon>
        <taxon>Bacillati</taxon>
        <taxon>Actinomycetota</taxon>
        <taxon>Acidimicrobiia</taxon>
        <taxon>Acidimicrobiales</taxon>
        <taxon>environmental samples</taxon>
    </lineage>
</organism>
<keyword evidence="2" id="KW-0560">Oxidoreductase</keyword>
<feature type="compositionally biased region" description="Basic and acidic residues" evidence="1">
    <location>
        <begin position="264"/>
        <end position="275"/>
    </location>
</feature>
<feature type="non-terminal residue" evidence="2">
    <location>
        <position position="1"/>
    </location>
</feature>
<reference evidence="2" key="1">
    <citation type="submission" date="2020-02" db="EMBL/GenBank/DDBJ databases">
        <authorList>
            <person name="Meier V. D."/>
        </authorList>
    </citation>
    <scope>NUCLEOTIDE SEQUENCE</scope>
    <source>
        <strain evidence="2">AVDCRST_MAG10</strain>
    </source>
</reference>
<sequence length="346" mass="38496">DESNAQTIDRAGARHPRRGDDEGHRAGRVRLRTGGRAPPRRGGPALHRRRRHPRACAGRECGSRHMACDGRPAVPHAPGGVRAAAAQGAEPRAKRRRHRRVGREGRDRVQAGRRGLRRGRGRLRRVRRGRSEETRPEAGEPLLRAGGGRSHLGDDRAAGRARPGKGRGRAEGADHRGIGRRGHVRRSDRQGLRRRSHRRVQHGEGGPGSSARRRPRRRLQPGGSLRRRAPLRRHPRHGRQSTAVTAPPSAHPRREAGHRRWRERRTVDRGLRPRDPGSAAVSVRRPEARQPDGVGELRGPDGPPGPSRGGNDHIGHRSDVPLGRRPRGDPAPDRRTRPRQGRHHRV</sequence>
<feature type="compositionally biased region" description="Basic and acidic residues" evidence="1">
    <location>
        <begin position="168"/>
        <end position="177"/>
    </location>
</feature>
<feature type="region of interest" description="Disordered" evidence="1">
    <location>
        <begin position="1"/>
        <end position="346"/>
    </location>
</feature>
<gene>
    <name evidence="2" type="ORF">AVDCRST_MAG10-2262</name>
</gene>
<keyword evidence="2" id="KW-0456">Lyase</keyword>
<feature type="compositionally biased region" description="Basic and acidic residues" evidence="1">
    <location>
        <begin position="129"/>
        <end position="138"/>
    </location>
</feature>
<proteinExistence type="predicted"/>
<dbReference type="EMBL" id="CADCTB010000144">
    <property type="protein sequence ID" value="CAA9252904.1"/>
    <property type="molecule type" value="Genomic_DNA"/>
</dbReference>
<evidence type="ECO:0000256" key="1">
    <source>
        <dbReference type="SAM" id="MobiDB-lite"/>
    </source>
</evidence>
<dbReference type="GO" id="GO:0016829">
    <property type="term" value="F:lyase activity"/>
    <property type="evidence" value="ECO:0007669"/>
    <property type="project" value="UniProtKB-KW"/>
</dbReference>
<name>A0A6J4IKI3_9ACTN</name>
<feature type="non-terminal residue" evidence="2">
    <location>
        <position position="346"/>
    </location>
</feature>
<feature type="compositionally biased region" description="Low complexity" evidence="1">
    <location>
        <begin position="72"/>
        <end position="90"/>
    </location>
</feature>
<feature type="compositionally biased region" description="Basic residues" evidence="1">
    <location>
        <begin position="114"/>
        <end position="128"/>
    </location>
</feature>
<feature type="compositionally biased region" description="Basic and acidic residues" evidence="1">
    <location>
        <begin position="310"/>
        <end position="319"/>
    </location>
</feature>
<dbReference type="EC" id="1.1.1.-" evidence="2"/>
<protein>
    <submittedName>
        <fullName evidence="2">Bifunctional protein: zinc-containing alcohol dehydrogenase quinone oxidoreductase ( NADPH:quinone reductase) Similar to arginate lyase</fullName>
        <ecNumber evidence="2">1.1.1.-</ecNumber>
    </submittedName>
</protein>
<feature type="compositionally biased region" description="Basic residues" evidence="1">
    <location>
        <begin position="336"/>
        <end position="346"/>
    </location>
</feature>
<feature type="compositionally biased region" description="Basic residues" evidence="1">
    <location>
        <begin position="211"/>
        <end position="239"/>
    </location>
</feature>
<accession>A0A6J4IKI3</accession>